<dbReference type="InterPro" id="IPR016032">
    <property type="entry name" value="Sig_transdc_resp-reg_C-effctor"/>
</dbReference>
<evidence type="ECO:0000256" key="3">
    <source>
        <dbReference type="SAM" id="Phobius"/>
    </source>
</evidence>
<keyword evidence="3" id="KW-0472">Membrane</keyword>
<evidence type="ECO:0000259" key="4">
    <source>
        <dbReference type="PROSITE" id="PS51755"/>
    </source>
</evidence>
<dbReference type="EMBL" id="JAVRHZ010000001">
    <property type="protein sequence ID" value="MDT0554835.1"/>
    <property type="molecule type" value="Genomic_DNA"/>
</dbReference>
<sequence length="286" mass="32944">MRTPIVFILLFFLFVNNGNSQEAHDFDFDKRVKVALREAGNHLLLSQGDSTSIITPVKKLDNQVYKLSFNNVLSFDPANLSNALEKSLMRVGIEKNYLVEVKQCENTEITYSYQTNFGEENVLIPCGGREVPQSCYEIFVEFSENNSLPVEDSKSEIIFYILVASVLLFLAFVFYSKYYWYKNKEENTDVTALGIFQFYPEQNKLIKEAEEITLTNKESELLEILVARPNEVVKREELTKKVWEDNGVIVGRSLDTYISKLRKKLQEDKSIKITNVHGVGYKLEVV</sequence>
<evidence type="ECO:0000256" key="2">
    <source>
        <dbReference type="PROSITE-ProRule" id="PRU01091"/>
    </source>
</evidence>
<dbReference type="PROSITE" id="PS51755">
    <property type="entry name" value="OMPR_PHOB"/>
    <property type="match status" value="1"/>
</dbReference>
<keyword evidence="3" id="KW-0812">Transmembrane</keyword>
<accession>A0ABU2YAL9</accession>
<dbReference type="InterPro" id="IPR001867">
    <property type="entry name" value="OmpR/PhoB-type_DNA-bd"/>
</dbReference>
<name>A0ABU2YAL9_9FLAO</name>
<evidence type="ECO:0000313" key="6">
    <source>
        <dbReference type="Proteomes" id="UP001254488"/>
    </source>
</evidence>
<gene>
    <name evidence="5" type="ORF">RM538_02400</name>
</gene>
<dbReference type="CDD" id="cd00383">
    <property type="entry name" value="trans_reg_C"/>
    <property type="match status" value="1"/>
</dbReference>
<organism evidence="5 6">
    <name type="scientific">Patiriisocius hiemis</name>
    <dbReference type="NCBI Taxonomy" id="3075604"/>
    <lineage>
        <taxon>Bacteria</taxon>
        <taxon>Pseudomonadati</taxon>
        <taxon>Bacteroidota</taxon>
        <taxon>Flavobacteriia</taxon>
        <taxon>Flavobacteriales</taxon>
        <taxon>Flavobacteriaceae</taxon>
        <taxon>Patiriisocius</taxon>
    </lineage>
</organism>
<dbReference type="Proteomes" id="UP001254488">
    <property type="component" value="Unassembled WGS sequence"/>
</dbReference>
<keyword evidence="1 2" id="KW-0238">DNA-binding</keyword>
<feature type="domain" description="OmpR/PhoB-type" evidence="4">
    <location>
        <begin position="188"/>
        <end position="285"/>
    </location>
</feature>
<reference evidence="5 6" key="1">
    <citation type="submission" date="2023-09" db="EMBL/GenBank/DDBJ databases">
        <authorList>
            <person name="Rey-Velasco X."/>
        </authorList>
    </citation>
    <scope>NUCLEOTIDE SEQUENCE [LARGE SCALE GENOMIC DNA]</scope>
    <source>
        <strain evidence="5 6">W242</strain>
    </source>
</reference>
<dbReference type="InterPro" id="IPR036388">
    <property type="entry name" value="WH-like_DNA-bd_sf"/>
</dbReference>
<keyword evidence="3" id="KW-1133">Transmembrane helix</keyword>
<dbReference type="Gene3D" id="1.10.10.10">
    <property type="entry name" value="Winged helix-like DNA-binding domain superfamily/Winged helix DNA-binding domain"/>
    <property type="match status" value="1"/>
</dbReference>
<protein>
    <submittedName>
        <fullName evidence="5">Winged helix-turn-helix domain-containing protein</fullName>
    </submittedName>
</protein>
<keyword evidence="6" id="KW-1185">Reference proteome</keyword>
<feature type="DNA-binding region" description="OmpR/PhoB-type" evidence="2">
    <location>
        <begin position="188"/>
        <end position="285"/>
    </location>
</feature>
<proteinExistence type="predicted"/>
<comment type="caution">
    <text evidence="5">The sequence shown here is derived from an EMBL/GenBank/DDBJ whole genome shotgun (WGS) entry which is preliminary data.</text>
</comment>
<dbReference type="Pfam" id="PF00486">
    <property type="entry name" value="Trans_reg_C"/>
    <property type="match status" value="1"/>
</dbReference>
<evidence type="ECO:0000313" key="5">
    <source>
        <dbReference type="EMBL" id="MDT0554835.1"/>
    </source>
</evidence>
<dbReference type="SUPFAM" id="SSF46894">
    <property type="entry name" value="C-terminal effector domain of the bipartite response regulators"/>
    <property type="match status" value="1"/>
</dbReference>
<dbReference type="SMART" id="SM00862">
    <property type="entry name" value="Trans_reg_C"/>
    <property type="match status" value="1"/>
</dbReference>
<evidence type="ECO:0000256" key="1">
    <source>
        <dbReference type="ARBA" id="ARBA00023125"/>
    </source>
</evidence>
<dbReference type="RefSeq" id="WP_311331792.1">
    <property type="nucleotide sequence ID" value="NZ_JAVRHZ010000001.1"/>
</dbReference>
<feature type="transmembrane region" description="Helical" evidence="3">
    <location>
        <begin position="157"/>
        <end position="175"/>
    </location>
</feature>